<dbReference type="InterPro" id="IPR036322">
    <property type="entry name" value="WD40_repeat_dom_sf"/>
</dbReference>
<dbReference type="HOGENOM" id="CLU_603423_0_0_1"/>
<evidence type="ECO:0008006" key="4">
    <source>
        <dbReference type="Google" id="ProtNLM"/>
    </source>
</evidence>
<proteinExistence type="predicted"/>
<keyword evidence="3" id="KW-1185">Reference proteome</keyword>
<dbReference type="GeneID" id="7825407"/>
<sequence length="491" mass="56059">MSIINILLISLNLISLIKLQEFEESQIDCPRHFSKVTCLNYINSTATYISADDSNGLRLNDIRTGDLIYKYDGIYFFDNSGIISVTSSSDGDVLAITRSELFYFNIFQNNMIAHSIQNQQLVAQSQFFVKTQWITQMNLNSSQIQQYMIFIQVNLDQGLTQLYYIQNQTLSLFYEVTNGVNTNVPNAQLNQAQNFVIAQNVTGMSGFAQPVNILVGISQNNFVFATFIPNINIVQATQNNMWIAYQSDYIIISFNHLSGSSILAVQYGASIKRPVNNTYTNCLVFYDLQNLQLDKSKNYFQTDKMLKQIIASIQMGNNTISLIYNFWFGNSYYTTFATNNKTLIIQKTQDLISSKFQLLNSPIQIVFDDNITSIEYTDIYQSQYLLLGFGSGSVSKFNFQNYLSSNSTKLQAISNVNLNFTQKYLGMKSLVNSSFFDSSNGILSVISNKNNQLKQFSSLETVIVYLEFSYVFYKSIQVSVYEQNLNQQRRY</sequence>
<keyword evidence="1" id="KW-0732">Signal</keyword>
<dbReference type="KEGG" id="tet:TTHERM_00654190"/>
<dbReference type="SUPFAM" id="SSF50978">
    <property type="entry name" value="WD40 repeat-like"/>
    <property type="match status" value="1"/>
</dbReference>
<evidence type="ECO:0000313" key="3">
    <source>
        <dbReference type="Proteomes" id="UP000009168"/>
    </source>
</evidence>
<feature type="chain" id="PRO_5004201710" description="Transmembrane protein" evidence="1">
    <location>
        <begin position="20"/>
        <end position="491"/>
    </location>
</feature>
<dbReference type="EMBL" id="GG662720">
    <property type="protein sequence ID" value="EAR93726.2"/>
    <property type="molecule type" value="Genomic_DNA"/>
</dbReference>
<gene>
    <name evidence="2" type="ORF">TTHERM_00654190</name>
</gene>
<reference evidence="3" key="1">
    <citation type="journal article" date="2006" name="PLoS Biol.">
        <title>Macronuclear genome sequence of the ciliate Tetrahymena thermophila, a model eukaryote.</title>
        <authorList>
            <person name="Eisen J.A."/>
            <person name="Coyne R.S."/>
            <person name="Wu M."/>
            <person name="Wu D."/>
            <person name="Thiagarajan M."/>
            <person name="Wortman J.R."/>
            <person name="Badger J.H."/>
            <person name="Ren Q."/>
            <person name="Amedeo P."/>
            <person name="Jones K.M."/>
            <person name="Tallon L.J."/>
            <person name="Delcher A.L."/>
            <person name="Salzberg S.L."/>
            <person name="Silva J.C."/>
            <person name="Haas B.J."/>
            <person name="Majoros W.H."/>
            <person name="Farzad M."/>
            <person name="Carlton J.M."/>
            <person name="Smith R.K. Jr."/>
            <person name="Garg J."/>
            <person name="Pearlman R.E."/>
            <person name="Karrer K.M."/>
            <person name="Sun L."/>
            <person name="Manning G."/>
            <person name="Elde N.C."/>
            <person name="Turkewitz A.P."/>
            <person name="Asai D.J."/>
            <person name="Wilkes D.E."/>
            <person name="Wang Y."/>
            <person name="Cai H."/>
            <person name="Collins K."/>
            <person name="Stewart B.A."/>
            <person name="Lee S.R."/>
            <person name="Wilamowska K."/>
            <person name="Weinberg Z."/>
            <person name="Ruzzo W.L."/>
            <person name="Wloga D."/>
            <person name="Gaertig J."/>
            <person name="Frankel J."/>
            <person name="Tsao C.-C."/>
            <person name="Gorovsky M.A."/>
            <person name="Keeling P.J."/>
            <person name="Waller R.F."/>
            <person name="Patron N.J."/>
            <person name="Cherry J.M."/>
            <person name="Stover N.A."/>
            <person name="Krieger C.J."/>
            <person name="del Toro C."/>
            <person name="Ryder H.F."/>
            <person name="Williamson S.C."/>
            <person name="Barbeau R.A."/>
            <person name="Hamilton E.P."/>
            <person name="Orias E."/>
        </authorList>
    </citation>
    <scope>NUCLEOTIDE SEQUENCE [LARGE SCALE GENOMIC DNA]</scope>
    <source>
        <strain evidence="3">SB210</strain>
    </source>
</reference>
<dbReference type="AlphaFoldDB" id="Q23AV8"/>
<name>Q23AV8_TETTS</name>
<evidence type="ECO:0000256" key="1">
    <source>
        <dbReference type="SAM" id="SignalP"/>
    </source>
</evidence>
<organism evidence="2 3">
    <name type="scientific">Tetrahymena thermophila (strain SB210)</name>
    <dbReference type="NCBI Taxonomy" id="312017"/>
    <lineage>
        <taxon>Eukaryota</taxon>
        <taxon>Sar</taxon>
        <taxon>Alveolata</taxon>
        <taxon>Ciliophora</taxon>
        <taxon>Intramacronucleata</taxon>
        <taxon>Oligohymenophorea</taxon>
        <taxon>Hymenostomatida</taxon>
        <taxon>Tetrahymenina</taxon>
        <taxon>Tetrahymenidae</taxon>
        <taxon>Tetrahymena</taxon>
    </lineage>
</organism>
<dbReference type="RefSeq" id="XP_001013971.2">
    <property type="nucleotide sequence ID" value="XM_001013971.2"/>
</dbReference>
<accession>Q23AV8</accession>
<evidence type="ECO:0000313" key="2">
    <source>
        <dbReference type="EMBL" id="EAR93726.2"/>
    </source>
</evidence>
<feature type="signal peptide" evidence="1">
    <location>
        <begin position="1"/>
        <end position="19"/>
    </location>
</feature>
<dbReference type="Proteomes" id="UP000009168">
    <property type="component" value="Unassembled WGS sequence"/>
</dbReference>
<dbReference type="InParanoid" id="Q23AV8"/>
<protein>
    <recommendedName>
        <fullName evidence="4">Transmembrane protein</fullName>
    </recommendedName>
</protein>